<comment type="similarity">
    <text evidence="2 10">Belongs to the RNA methyltransferase RsmE family.</text>
</comment>
<dbReference type="GO" id="GO:0070475">
    <property type="term" value="P:rRNA base methylation"/>
    <property type="evidence" value="ECO:0007669"/>
    <property type="project" value="TreeGrafter"/>
</dbReference>
<keyword evidence="7 10" id="KW-0949">S-adenosyl-L-methionine</keyword>
<dbReference type="AlphaFoldDB" id="A0A345ULV5"/>
<dbReference type="Pfam" id="PF04452">
    <property type="entry name" value="Methyltrans_RNA"/>
    <property type="match status" value="1"/>
</dbReference>
<evidence type="ECO:0000256" key="3">
    <source>
        <dbReference type="ARBA" id="ARBA00022490"/>
    </source>
</evidence>
<dbReference type="SUPFAM" id="SSF75217">
    <property type="entry name" value="alpha/beta knot"/>
    <property type="match status" value="1"/>
</dbReference>
<accession>A0A345ULV5</accession>
<keyword evidence="5 10" id="KW-0489">Methyltransferase</keyword>
<reference evidence="13 14" key="1">
    <citation type="submission" date="2018-03" db="EMBL/GenBank/DDBJ databases">
        <title>Phenotypic and genomic properties of Cyclonatronum proteinivorum gen. nov., sp. nov., a haloalkaliphilic bacteroidete from soda lakes possessing Na+-translocating rhodopsin.</title>
        <authorList>
            <person name="Toshchakov S.V."/>
            <person name="Korzhenkov A."/>
            <person name="Samarov N.I."/>
            <person name="Kublanov I.V."/>
            <person name="Muntyan M.S."/>
            <person name="Sorokin D.Y."/>
        </authorList>
    </citation>
    <scope>NUCLEOTIDE SEQUENCE [LARGE SCALE GENOMIC DNA]</scope>
    <source>
        <strain evidence="13 14">Omega</strain>
    </source>
</reference>
<dbReference type="CDD" id="cd18084">
    <property type="entry name" value="RsmE-like"/>
    <property type="match status" value="1"/>
</dbReference>
<comment type="function">
    <text evidence="8 10">Specifically methylates the N3 position of the uracil ring of uridine 1498 (m3U1498) in 16S rRNA. Acts on the fully assembled 30S ribosomal subunit.</text>
</comment>
<dbReference type="InterPro" id="IPR046886">
    <property type="entry name" value="RsmE_MTase_dom"/>
</dbReference>
<comment type="subcellular location">
    <subcellularLocation>
        <location evidence="1 10">Cytoplasm</location>
    </subcellularLocation>
</comment>
<dbReference type="InterPro" id="IPR006700">
    <property type="entry name" value="RsmE"/>
</dbReference>
<evidence type="ECO:0000256" key="5">
    <source>
        <dbReference type="ARBA" id="ARBA00022603"/>
    </source>
</evidence>
<proteinExistence type="inferred from homology"/>
<dbReference type="InterPro" id="IPR029028">
    <property type="entry name" value="Alpha/beta_knot_MTases"/>
</dbReference>
<feature type="domain" description="Ribosomal RNA small subunit methyltransferase E methyltransferase" evidence="11">
    <location>
        <begin position="72"/>
        <end position="242"/>
    </location>
</feature>
<evidence type="ECO:0000256" key="7">
    <source>
        <dbReference type="ARBA" id="ARBA00022691"/>
    </source>
</evidence>
<protein>
    <recommendedName>
        <fullName evidence="10">Ribosomal RNA small subunit methyltransferase E</fullName>
        <ecNumber evidence="10">2.1.1.193</ecNumber>
    </recommendedName>
</protein>
<evidence type="ECO:0000256" key="1">
    <source>
        <dbReference type="ARBA" id="ARBA00004496"/>
    </source>
</evidence>
<keyword evidence="6 10" id="KW-0808">Transferase</keyword>
<gene>
    <name evidence="13" type="ORF">CYPRO_2209</name>
</gene>
<dbReference type="InterPro" id="IPR029026">
    <property type="entry name" value="tRNA_m1G_MTases_N"/>
</dbReference>
<dbReference type="GO" id="GO:0070042">
    <property type="term" value="F:rRNA (uridine-N3-)-methyltransferase activity"/>
    <property type="evidence" value="ECO:0007669"/>
    <property type="project" value="TreeGrafter"/>
</dbReference>
<evidence type="ECO:0000259" key="12">
    <source>
        <dbReference type="Pfam" id="PF20260"/>
    </source>
</evidence>
<evidence type="ECO:0000313" key="14">
    <source>
        <dbReference type="Proteomes" id="UP000254808"/>
    </source>
</evidence>
<organism evidence="13 14">
    <name type="scientific">Cyclonatronum proteinivorum</name>
    <dbReference type="NCBI Taxonomy" id="1457365"/>
    <lineage>
        <taxon>Bacteria</taxon>
        <taxon>Pseudomonadati</taxon>
        <taxon>Balneolota</taxon>
        <taxon>Balneolia</taxon>
        <taxon>Balneolales</taxon>
        <taxon>Cyclonatronaceae</taxon>
        <taxon>Cyclonatronum</taxon>
    </lineage>
</organism>
<dbReference type="InterPro" id="IPR046887">
    <property type="entry name" value="RsmE_PUA-like"/>
</dbReference>
<evidence type="ECO:0000259" key="11">
    <source>
        <dbReference type="Pfam" id="PF04452"/>
    </source>
</evidence>
<dbReference type="PIRSF" id="PIRSF015601">
    <property type="entry name" value="MTase_slr0722"/>
    <property type="match status" value="1"/>
</dbReference>
<dbReference type="KEGG" id="cprv:CYPRO_2209"/>
<dbReference type="NCBIfam" id="TIGR00046">
    <property type="entry name" value="RsmE family RNA methyltransferase"/>
    <property type="match status" value="1"/>
</dbReference>
<name>A0A345ULV5_9BACT</name>
<evidence type="ECO:0000256" key="8">
    <source>
        <dbReference type="ARBA" id="ARBA00025699"/>
    </source>
</evidence>
<dbReference type="RefSeq" id="WP_114984644.1">
    <property type="nucleotide sequence ID" value="NZ_CP027806.1"/>
</dbReference>
<keyword evidence="14" id="KW-1185">Reference proteome</keyword>
<dbReference type="SUPFAM" id="SSF88697">
    <property type="entry name" value="PUA domain-like"/>
    <property type="match status" value="1"/>
</dbReference>
<dbReference type="Gene3D" id="3.40.1280.10">
    <property type="match status" value="1"/>
</dbReference>
<dbReference type="OrthoDB" id="9815641at2"/>
<dbReference type="PANTHER" id="PTHR30027:SF3">
    <property type="entry name" value="16S RRNA (URACIL(1498)-N(3))-METHYLTRANSFERASE"/>
    <property type="match status" value="1"/>
</dbReference>
<evidence type="ECO:0000256" key="10">
    <source>
        <dbReference type="PIRNR" id="PIRNR015601"/>
    </source>
</evidence>
<feature type="domain" description="Ribosomal RNA small subunit methyltransferase E PUA-like" evidence="12">
    <location>
        <begin position="18"/>
        <end position="64"/>
    </location>
</feature>
<dbReference type="Pfam" id="PF20260">
    <property type="entry name" value="PUA_4"/>
    <property type="match status" value="1"/>
</dbReference>
<keyword evidence="4 10" id="KW-0698">rRNA processing</keyword>
<dbReference type="EC" id="2.1.1.193" evidence="10"/>
<evidence type="ECO:0000256" key="2">
    <source>
        <dbReference type="ARBA" id="ARBA00005528"/>
    </source>
</evidence>
<evidence type="ECO:0000256" key="4">
    <source>
        <dbReference type="ARBA" id="ARBA00022552"/>
    </source>
</evidence>
<sequence>MHTFFTPELTKAASLVPLPPDEAHHAGKVLRLRDGDDIRLINGRGTVALARFRPEGKKKASAEIVSAEEMPKPVPAVTVFLGMLKNRQRMEWAVEKLTELGVHRILIGETERTERQKLRTDRLEALALSAAKQSLSAWIPEIQLVSFQDALEHMASAGESLLPVMAHEKMVRADGNASQSFMGIWDDAKSKSPAEILLFIGPEGGFSDDEVAAAQALPGMKLLHLGPQRLRAETAAVVCAGLFCVSHV</sequence>
<evidence type="ECO:0000313" key="13">
    <source>
        <dbReference type="EMBL" id="AXJ01457.1"/>
    </source>
</evidence>
<dbReference type="EMBL" id="CP027806">
    <property type="protein sequence ID" value="AXJ01457.1"/>
    <property type="molecule type" value="Genomic_DNA"/>
</dbReference>
<evidence type="ECO:0000256" key="9">
    <source>
        <dbReference type="ARBA" id="ARBA00047944"/>
    </source>
</evidence>
<comment type="catalytic activity">
    <reaction evidence="9 10">
        <text>uridine(1498) in 16S rRNA + S-adenosyl-L-methionine = N(3)-methyluridine(1498) in 16S rRNA + S-adenosyl-L-homocysteine + H(+)</text>
        <dbReference type="Rhea" id="RHEA:42920"/>
        <dbReference type="Rhea" id="RHEA-COMP:10283"/>
        <dbReference type="Rhea" id="RHEA-COMP:10284"/>
        <dbReference type="ChEBI" id="CHEBI:15378"/>
        <dbReference type="ChEBI" id="CHEBI:57856"/>
        <dbReference type="ChEBI" id="CHEBI:59789"/>
        <dbReference type="ChEBI" id="CHEBI:65315"/>
        <dbReference type="ChEBI" id="CHEBI:74502"/>
        <dbReference type="EC" id="2.1.1.193"/>
    </reaction>
</comment>
<keyword evidence="3 10" id="KW-0963">Cytoplasm</keyword>
<evidence type="ECO:0000256" key="6">
    <source>
        <dbReference type="ARBA" id="ARBA00022679"/>
    </source>
</evidence>
<dbReference type="GO" id="GO:0005737">
    <property type="term" value="C:cytoplasm"/>
    <property type="evidence" value="ECO:0007669"/>
    <property type="project" value="UniProtKB-SubCell"/>
</dbReference>
<dbReference type="PANTHER" id="PTHR30027">
    <property type="entry name" value="RIBOSOMAL RNA SMALL SUBUNIT METHYLTRANSFERASE E"/>
    <property type="match status" value="1"/>
</dbReference>
<dbReference type="Proteomes" id="UP000254808">
    <property type="component" value="Chromosome"/>
</dbReference>
<dbReference type="InterPro" id="IPR015947">
    <property type="entry name" value="PUA-like_sf"/>
</dbReference>